<dbReference type="AlphaFoldDB" id="A0A1G7T5P0"/>
<dbReference type="InterPro" id="IPR036250">
    <property type="entry name" value="AcylCo_DH-like_C"/>
</dbReference>
<dbReference type="InterPro" id="IPR046373">
    <property type="entry name" value="Acyl-CoA_Oxase/DH_mid-dom_sf"/>
</dbReference>
<dbReference type="SUPFAM" id="SSF56645">
    <property type="entry name" value="Acyl-CoA dehydrogenase NM domain-like"/>
    <property type="match status" value="1"/>
</dbReference>
<proteinExistence type="predicted"/>
<dbReference type="SUPFAM" id="SSF47203">
    <property type="entry name" value="Acyl-CoA dehydrogenase C-terminal domain-like"/>
    <property type="match status" value="1"/>
</dbReference>
<evidence type="ECO:0000313" key="2">
    <source>
        <dbReference type="Proteomes" id="UP000243378"/>
    </source>
</evidence>
<dbReference type="InterPro" id="IPR009100">
    <property type="entry name" value="AcylCoA_DH/oxidase_NM_dom_sf"/>
</dbReference>
<dbReference type="EMBL" id="FNBM01000009">
    <property type="protein sequence ID" value="SDG30616.1"/>
    <property type="molecule type" value="Genomic_DNA"/>
</dbReference>
<reference evidence="1 2" key="1">
    <citation type="submission" date="2016-10" db="EMBL/GenBank/DDBJ databases">
        <authorList>
            <person name="de Groot N.N."/>
        </authorList>
    </citation>
    <scope>NUCLEOTIDE SEQUENCE [LARGE SCALE GENOMIC DNA]</scope>
    <source>
        <strain evidence="1 2">LMG 25475</strain>
    </source>
</reference>
<evidence type="ECO:0008006" key="3">
    <source>
        <dbReference type="Google" id="ProtNLM"/>
    </source>
</evidence>
<sequence length="347" mass="37123">MNGGGHSTERLGVLLNELPLAAPIHSEALAHALQTLCRAGLDQLPQPGHGQTLQRWQALAAVAAHDLSLCKLYEGHTDALAILEHHAVPAPVDSTWGMWAAEPPQARVTVDTDIDAKQPEAGARLYGRKAWCSGAKVLSHGLLTAWNSRGEQQLVAVALAQPGVHVTDQGWQAIGMQATQSVEIEFDDAHGLLVGPANGYLQRPGFWQGGAGIAACWYGSAQTIGEALRKHCARHDEPHALAHLGQVDTALLAAATALRECASWIDDNQHADAELPVRRVRAVCENSAEQVIHHVGRALGAAPYCRDATLAQHLADLPVYLRQSHAERDLAALGQLAARQPQGSWML</sequence>
<evidence type="ECO:0000313" key="1">
    <source>
        <dbReference type="EMBL" id="SDG30616.1"/>
    </source>
</evidence>
<name>A0A1G7T5P0_9GAMM</name>
<gene>
    <name evidence="1" type="ORF">SAMN05216381_3662</name>
</gene>
<dbReference type="Proteomes" id="UP000243378">
    <property type="component" value="Unassembled WGS sequence"/>
</dbReference>
<dbReference type="GO" id="GO:0016627">
    <property type="term" value="F:oxidoreductase activity, acting on the CH-CH group of donors"/>
    <property type="evidence" value="ECO:0007669"/>
    <property type="project" value="InterPro"/>
</dbReference>
<protein>
    <recommendedName>
        <fullName evidence="3">Acyl-CoA dehydrogenase</fullName>
    </recommendedName>
</protein>
<organism evidence="1 2">
    <name type="scientific">Phytopseudomonas seleniipraecipitans</name>
    <dbReference type="NCBI Taxonomy" id="640205"/>
    <lineage>
        <taxon>Bacteria</taxon>
        <taxon>Pseudomonadati</taxon>
        <taxon>Pseudomonadota</taxon>
        <taxon>Gammaproteobacteria</taxon>
        <taxon>Pseudomonadales</taxon>
        <taxon>Pseudomonadaceae</taxon>
        <taxon>Phytopseudomonas</taxon>
    </lineage>
</organism>
<dbReference type="RefSeq" id="WP_244153436.1">
    <property type="nucleotide sequence ID" value="NZ_FNBM01000009.1"/>
</dbReference>
<dbReference type="STRING" id="640205.SAMN05216381_3662"/>
<accession>A0A1G7T5P0</accession>
<dbReference type="Gene3D" id="2.40.110.10">
    <property type="entry name" value="Butyryl-CoA Dehydrogenase, subunit A, domain 2"/>
    <property type="match status" value="1"/>
</dbReference>